<feature type="compositionally biased region" description="Basic and acidic residues" evidence="1">
    <location>
        <begin position="166"/>
        <end position="189"/>
    </location>
</feature>
<dbReference type="PANTHER" id="PTHR33170:SF34">
    <property type="entry name" value="OS05G0102200 PROTEIN"/>
    <property type="match status" value="1"/>
</dbReference>
<feature type="region of interest" description="Disordered" evidence="1">
    <location>
        <begin position="151"/>
        <end position="197"/>
    </location>
</feature>
<reference evidence="2 3" key="1">
    <citation type="submission" date="2018-05" db="EMBL/GenBank/DDBJ databases">
        <authorList>
            <person name="Thind KAUR A."/>
        </authorList>
    </citation>
    <scope>NUCLEOTIDE SEQUENCE [LARGE SCALE GENOMIC DNA]</scope>
</reference>
<accession>A0A7H4LQV1</accession>
<protein>
    <submittedName>
        <fullName evidence="2">Uncharacterized protein</fullName>
    </submittedName>
</protein>
<organism evidence="2 3">
    <name type="scientific">Triticum aestivum</name>
    <name type="common">Wheat</name>
    <dbReference type="NCBI Taxonomy" id="4565"/>
    <lineage>
        <taxon>Eukaryota</taxon>
        <taxon>Viridiplantae</taxon>
        <taxon>Streptophyta</taxon>
        <taxon>Embryophyta</taxon>
        <taxon>Tracheophyta</taxon>
        <taxon>Spermatophyta</taxon>
        <taxon>Magnoliopsida</taxon>
        <taxon>Liliopsida</taxon>
        <taxon>Poales</taxon>
        <taxon>Poaceae</taxon>
        <taxon>BOP clade</taxon>
        <taxon>Pooideae</taxon>
        <taxon>Triticodae</taxon>
        <taxon>Triticeae</taxon>
        <taxon>Triticinae</taxon>
        <taxon>Triticum</taxon>
    </lineage>
</organism>
<dbReference type="AlphaFoldDB" id="A0A7H4LQV1"/>
<evidence type="ECO:0000313" key="2">
    <source>
        <dbReference type="EMBL" id="SPT20990.1"/>
    </source>
</evidence>
<name>A0A7H4LQV1_WHEAT</name>
<sequence length="558" mass="62670">MMFQWGWEWQAKPYLKDNFLVKFPSMQKIDEMKGYHYFGLIGTKATIKVDRWTNSSIASYKLYVCWVRIDGVPEPLEHYQGFCEAGSLIGNVLELDMELYRQCGVVRAKIGVMDPRKIPASAPLNESGLVYNIFFELEDIVEEGGPLEGGVLVSYPRPSAPTQQTTDKRPRDRNDKDELICSKSPRQDSDAVGIGGNTVAENSDEVISSQYELDKNWIAEREVRQKLLDKKHLTDKAGSGVEQINADFAKDAEMMENFTERVGSQQEEEYDCTQDPEDFARRLGISTQRIKEIEAEVEEELSAEENCNLRHDKENLTPDMVKTAGANSPPGRVVATKQNSFSNRVQGVVLNPLQDLGEADITKQQKLREAEVRVQKAKEKAALDEAARRRSVRNKHKEEVQTMDKATDMARRKNLETPGMAPTDLNTAPNIPTVLNTVPSFISHITQCIGVSLGNTPEEIDSTISMIKSLEKTRSDLFLANMRKKTNVEGSDEESKLGSFDPDNIRNLVSDSECESEDDEELRDELILLSSLYKSKLKQTCAGGVSVKPKVKCGTKKK</sequence>
<dbReference type="Proteomes" id="UP000280104">
    <property type="component" value="Chromosome II"/>
</dbReference>
<dbReference type="PANTHER" id="PTHR33170">
    <property type="entry name" value="DUF4283 DOMAIN-CONTAINING PROTEIN-RELATED"/>
    <property type="match status" value="1"/>
</dbReference>
<gene>
    <name evidence="2" type="ORF">CAMPLR22A2D_LOCUS5625</name>
</gene>
<dbReference type="EMBL" id="LS480641">
    <property type="protein sequence ID" value="SPT20990.1"/>
    <property type="molecule type" value="Genomic_DNA"/>
</dbReference>
<evidence type="ECO:0000313" key="3">
    <source>
        <dbReference type="Proteomes" id="UP000280104"/>
    </source>
</evidence>
<proteinExistence type="predicted"/>
<evidence type="ECO:0000256" key="1">
    <source>
        <dbReference type="SAM" id="MobiDB-lite"/>
    </source>
</evidence>